<evidence type="ECO:0000313" key="1">
    <source>
        <dbReference type="EMBL" id="TBO32935.1"/>
    </source>
</evidence>
<protein>
    <submittedName>
        <fullName evidence="1">Uncharacterized protein</fullName>
    </submittedName>
</protein>
<dbReference type="Proteomes" id="UP000292120">
    <property type="component" value="Unassembled WGS sequence"/>
</dbReference>
<name>A0A4Q9H4F6_9BURK</name>
<reference evidence="1 2" key="1">
    <citation type="submission" date="2019-02" db="EMBL/GenBank/DDBJ databases">
        <title>Aquabacterium sp. strain KMB7.</title>
        <authorList>
            <person name="Chen W.-M."/>
        </authorList>
    </citation>
    <scope>NUCLEOTIDE SEQUENCE [LARGE SCALE GENOMIC DNA]</scope>
    <source>
        <strain evidence="1 2">KMB7</strain>
    </source>
</reference>
<dbReference type="AlphaFoldDB" id="A0A4Q9H4F6"/>
<evidence type="ECO:0000313" key="2">
    <source>
        <dbReference type="Proteomes" id="UP000292120"/>
    </source>
</evidence>
<dbReference type="RefSeq" id="WP_130967179.1">
    <property type="nucleotide sequence ID" value="NZ_SIXI01000002.1"/>
</dbReference>
<keyword evidence="2" id="KW-1185">Reference proteome</keyword>
<organism evidence="1 2">
    <name type="scientific">Aquabacterium lacunae</name>
    <dbReference type="NCBI Taxonomy" id="2528630"/>
    <lineage>
        <taxon>Bacteria</taxon>
        <taxon>Pseudomonadati</taxon>
        <taxon>Pseudomonadota</taxon>
        <taxon>Betaproteobacteria</taxon>
        <taxon>Burkholderiales</taxon>
        <taxon>Aquabacterium</taxon>
    </lineage>
</organism>
<dbReference type="EMBL" id="SIXI01000002">
    <property type="protein sequence ID" value="TBO32935.1"/>
    <property type="molecule type" value="Genomic_DNA"/>
</dbReference>
<comment type="caution">
    <text evidence="1">The sequence shown here is derived from an EMBL/GenBank/DDBJ whole genome shotgun (WGS) entry which is preliminary data.</text>
</comment>
<accession>A0A4Q9H4F6</accession>
<sequence length="77" mass="8139">MVYVNDTPVKQEAAQLAAGVTNTSIARESIQYFKDGCGNDGTIVGLVDVTKYKAWVSDIGVTFDSTPAAPKGCVLKN</sequence>
<gene>
    <name evidence="1" type="ORF">EYS42_07170</name>
</gene>
<proteinExistence type="predicted"/>